<dbReference type="Pfam" id="PF03328">
    <property type="entry name" value="HpcH_HpaI"/>
    <property type="match status" value="1"/>
</dbReference>
<dbReference type="GO" id="GO:0016832">
    <property type="term" value="F:aldehyde-lyase activity"/>
    <property type="evidence" value="ECO:0007669"/>
    <property type="project" value="TreeGrafter"/>
</dbReference>
<comment type="caution">
    <text evidence="5">The sequence shown here is derived from an EMBL/GenBank/DDBJ whole genome shotgun (WGS) entry which is preliminary data.</text>
</comment>
<evidence type="ECO:0000313" key="6">
    <source>
        <dbReference type="Proteomes" id="UP000178086"/>
    </source>
</evidence>
<dbReference type="InterPro" id="IPR005000">
    <property type="entry name" value="Aldolase/citrate-lyase_domain"/>
</dbReference>
<dbReference type="GO" id="GO:0046872">
    <property type="term" value="F:metal ion binding"/>
    <property type="evidence" value="ECO:0007669"/>
    <property type="project" value="UniProtKB-KW"/>
</dbReference>
<name>A0A1F2URQ1_9ACTN</name>
<dbReference type="AlphaFoldDB" id="A0A1F2URQ1"/>
<evidence type="ECO:0000256" key="2">
    <source>
        <dbReference type="ARBA" id="ARBA00022723"/>
    </source>
</evidence>
<dbReference type="PANTHER" id="PTHR30502:SF0">
    <property type="entry name" value="PHOSPHOENOLPYRUVATE CARBOXYLASE FAMILY PROTEIN"/>
    <property type="match status" value="1"/>
</dbReference>
<feature type="domain" description="HpcH/HpaI aldolase/citrate lyase" evidence="4">
    <location>
        <begin position="17"/>
        <end position="232"/>
    </location>
</feature>
<dbReference type="PANTHER" id="PTHR30502">
    <property type="entry name" value="2-KETO-3-DEOXY-L-RHAMNONATE ALDOLASE"/>
    <property type="match status" value="1"/>
</dbReference>
<dbReference type="InterPro" id="IPR015813">
    <property type="entry name" value="Pyrv/PenolPyrv_kinase-like_dom"/>
</dbReference>
<evidence type="ECO:0000259" key="4">
    <source>
        <dbReference type="Pfam" id="PF03328"/>
    </source>
</evidence>
<keyword evidence="3" id="KW-0456">Lyase</keyword>
<comment type="similarity">
    <text evidence="1">Belongs to the HpcH/HpaI aldolase family.</text>
</comment>
<sequence length="249" mass="26761">MSLKEKLESGKEILGSWAILPSPEAANVMIKAGLDFVLIDMEHGPADYVTAQRMVMAAEAAGGCSVIRVGEHNEAAVLKALDTGTGGVIVPHVSTPEDARRAVSFMLYPPEGERGYSPYTKAGGYIHSAGYVQKANAAVLKGVIVEGKTGIDNLDAILAVKGLDLVYVGTYDISSTLGIAGQTSDPRVLKVLEESVAKIRKAGKSAGCLFKSEEELRYFRKLGIGFLTYKVDTWVLYEEFKKAADMVRK</sequence>
<gene>
    <name evidence="5" type="ORF">A2074_04085</name>
</gene>
<dbReference type="Proteomes" id="UP000178086">
    <property type="component" value="Unassembled WGS sequence"/>
</dbReference>
<organism evidence="5 6">
    <name type="scientific">Candidatus Aquicultor primus</name>
    <dbReference type="NCBI Taxonomy" id="1797195"/>
    <lineage>
        <taxon>Bacteria</taxon>
        <taxon>Bacillati</taxon>
        <taxon>Actinomycetota</taxon>
        <taxon>Candidatus Aquicultoria</taxon>
        <taxon>Candidatus Aquicultorales</taxon>
        <taxon>Candidatus Aquicultoraceae</taxon>
        <taxon>Candidatus Aquicultor</taxon>
    </lineage>
</organism>
<dbReference type="InterPro" id="IPR050251">
    <property type="entry name" value="HpcH-HpaI_aldolase"/>
</dbReference>
<dbReference type="EMBL" id="MELI01000012">
    <property type="protein sequence ID" value="OFW35609.1"/>
    <property type="molecule type" value="Genomic_DNA"/>
</dbReference>
<evidence type="ECO:0000313" key="5">
    <source>
        <dbReference type="EMBL" id="OFW35609.1"/>
    </source>
</evidence>
<accession>A0A1F2URQ1</accession>
<evidence type="ECO:0000256" key="1">
    <source>
        <dbReference type="ARBA" id="ARBA00005568"/>
    </source>
</evidence>
<dbReference type="Gene3D" id="3.20.20.60">
    <property type="entry name" value="Phosphoenolpyruvate-binding domains"/>
    <property type="match status" value="1"/>
</dbReference>
<evidence type="ECO:0000256" key="3">
    <source>
        <dbReference type="ARBA" id="ARBA00023239"/>
    </source>
</evidence>
<dbReference type="GO" id="GO:0005737">
    <property type="term" value="C:cytoplasm"/>
    <property type="evidence" value="ECO:0007669"/>
    <property type="project" value="TreeGrafter"/>
</dbReference>
<reference evidence="5 6" key="1">
    <citation type="journal article" date="2016" name="Nat. Commun.">
        <title>Thousands of microbial genomes shed light on interconnected biogeochemical processes in an aquifer system.</title>
        <authorList>
            <person name="Anantharaman K."/>
            <person name="Brown C.T."/>
            <person name="Hug L.A."/>
            <person name="Sharon I."/>
            <person name="Castelle C.J."/>
            <person name="Probst A.J."/>
            <person name="Thomas B.C."/>
            <person name="Singh A."/>
            <person name="Wilkins M.J."/>
            <person name="Karaoz U."/>
            <person name="Brodie E.L."/>
            <person name="Williams K.H."/>
            <person name="Hubbard S.S."/>
            <person name="Banfield J.F."/>
        </authorList>
    </citation>
    <scope>NUCLEOTIDE SEQUENCE [LARGE SCALE GENOMIC DNA]</scope>
</reference>
<keyword evidence="2" id="KW-0479">Metal-binding</keyword>
<protein>
    <recommendedName>
        <fullName evidence="4">HpcH/HpaI aldolase/citrate lyase domain-containing protein</fullName>
    </recommendedName>
</protein>
<dbReference type="InterPro" id="IPR040442">
    <property type="entry name" value="Pyrv_kinase-like_dom_sf"/>
</dbReference>
<dbReference type="SUPFAM" id="SSF51621">
    <property type="entry name" value="Phosphoenolpyruvate/pyruvate domain"/>
    <property type="match status" value="1"/>
</dbReference>
<proteinExistence type="inferred from homology"/>